<keyword evidence="3" id="KW-1185">Reference proteome</keyword>
<dbReference type="EMBL" id="OZ034816">
    <property type="protein sequence ID" value="CAL1378990.1"/>
    <property type="molecule type" value="Genomic_DNA"/>
</dbReference>
<dbReference type="AlphaFoldDB" id="A0AAV2DZI5"/>
<name>A0AAV2DZI5_9ROSI</name>
<reference evidence="2 3" key="1">
    <citation type="submission" date="2024-04" db="EMBL/GenBank/DDBJ databases">
        <authorList>
            <person name="Fracassetti M."/>
        </authorList>
    </citation>
    <scope>NUCLEOTIDE SEQUENCE [LARGE SCALE GENOMIC DNA]</scope>
</reference>
<accession>A0AAV2DZI5</accession>
<evidence type="ECO:0000313" key="3">
    <source>
        <dbReference type="Proteomes" id="UP001497516"/>
    </source>
</evidence>
<feature type="compositionally biased region" description="Gly residues" evidence="1">
    <location>
        <begin position="52"/>
        <end position="61"/>
    </location>
</feature>
<protein>
    <submittedName>
        <fullName evidence="2">Uncharacterized protein</fullName>
    </submittedName>
</protein>
<sequence length="117" mass="12104">MGQGREPNGLGWLSLDEEEELGPHQRARNWAEPGIGPIGRGAARGLDRPPGYGLGRGGLTGLGRPEWLGPGGVEPVGPVPGRIKRPGVWHQEGSRQGFGTILSASSGSSFTGRAVGC</sequence>
<evidence type="ECO:0000313" key="2">
    <source>
        <dbReference type="EMBL" id="CAL1378990.1"/>
    </source>
</evidence>
<feature type="region of interest" description="Disordered" evidence="1">
    <location>
        <begin position="1"/>
        <end position="94"/>
    </location>
</feature>
<dbReference type="Proteomes" id="UP001497516">
    <property type="component" value="Chromosome 3"/>
</dbReference>
<evidence type="ECO:0000256" key="1">
    <source>
        <dbReference type="SAM" id="MobiDB-lite"/>
    </source>
</evidence>
<proteinExistence type="predicted"/>
<organism evidence="2 3">
    <name type="scientific">Linum trigynum</name>
    <dbReference type="NCBI Taxonomy" id="586398"/>
    <lineage>
        <taxon>Eukaryota</taxon>
        <taxon>Viridiplantae</taxon>
        <taxon>Streptophyta</taxon>
        <taxon>Embryophyta</taxon>
        <taxon>Tracheophyta</taxon>
        <taxon>Spermatophyta</taxon>
        <taxon>Magnoliopsida</taxon>
        <taxon>eudicotyledons</taxon>
        <taxon>Gunneridae</taxon>
        <taxon>Pentapetalae</taxon>
        <taxon>rosids</taxon>
        <taxon>fabids</taxon>
        <taxon>Malpighiales</taxon>
        <taxon>Linaceae</taxon>
        <taxon>Linum</taxon>
    </lineage>
</organism>
<gene>
    <name evidence="2" type="ORF">LTRI10_LOCUS20537</name>
</gene>
<feature type="compositionally biased region" description="Low complexity" evidence="1">
    <location>
        <begin position="40"/>
        <end position="51"/>
    </location>
</feature>